<dbReference type="InParanoid" id="A0A165E7S3"/>
<proteinExistence type="predicted"/>
<evidence type="ECO:0000313" key="1">
    <source>
        <dbReference type="EMBL" id="KZT06405.1"/>
    </source>
</evidence>
<dbReference type="OrthoDB" id="2755117at2759"/>
<dbReference type="GeneID" id="63824081"/>
<evidence type="ECO:0000313" key="2">
    <source>
        <dbReference type="Proteomes" id="UP000076871"/>
    </source>
</evidence>
<name>A0A165E7S3_9APHY</name>
<sequence length="135" mass="15180">MPLIPASYPLRLPSYRSSHRHRFHPYSMAKRPRLLRAQTNFEEGSERTLNDPLEVTLCRIQGAVGESDDDVSPLVLDVVGPSEPDLKEHQNMPISIFPPRIADIIAYVVLMAGETSQKTRGVVKWLWSSAVGLFI</sequence>
<dbReference type="Proteomes" id="UP000076871">
    <property type="component" value="Unassembled WGS sequence"/>
</dbReference>
<reference evidence="1 2" key="1">
    <citation type="journal article" date="2016" name="Mol. Biol. Evol.">
        <title>Comparative Genomics of Early-Diverging Mushroom-Forming Fungi Provides Insights into the Origins of Lignocellulose Decay Capabilities.</title>
        <authorList>
            <person name="Nagy L.G."/>
            <person name="Riley R."/>
            <person name="Tritt A."/>
            <person name="Adam C."/>
            <person name="Daum C."/>
            <person name="Floudas D."/>
            <person name="Sun H."/>
            <person name="Yadav J.S."/>
            <person name="Pangilinan J."/>
            <person name="Larsson K.H."/>
            <person name="Matsuura K."/>
            <person name="Barry K."/>
            <person name="Labutti K."/>
            <person name="Kuo R."/>
            <person name="Ohm R.A."/>
            <person name="Bhattacharya S.S."/>
            <person name="Shirouzu T."/>
            <person name="Yoshinaga Y."/>
            <person name="Martin F.M."/>
            <person name="Grigoriev I.V."/>
            <person name="Hibbett D.S."/>
        </authorList>
    </citation>
    <scope>NUCLEOTIDE SEQUENCE [LARGE SCALE GENOMIC DNA]</scope>
    <source>
        <strain evidence="1 2">93-53</strain>
    </source>
</reference>
<accession>A0A165E7S3</accession>
<gene>
    <name evidence="1" type="ORF">LAESUDRAFT_714181</name>
</gene>
<keyword evidence="2" id="KW-1185">Reference proteome</keyword>
<organism evidence="1 2">
    <name type="scientific">Laetiporus sulphureus 93-53</name>
    <dbReference type="NCBI Taxonomy" id="1314785"/>
    <lineage>
        <taxon>Eukaryota</taxon>
        <taxon>Fungi</taxon>
        <taxon>Dikarya</taxon>
        <taxon>Basidiomycota</taxon>
        <taxon>Agaricomycotina</taxon>
        <taxon>Agaricomycetes</taxon>
        <taxon>Polyporales</taxon>
        <taxon>Laetiporus</taxon>
    </lineage>
</organism>
<dbReference type="EMBL" id="KV427624">
    <property type="protein sequence ID" value="KZT06405.1"/>
    <property type="molecule type" value="Genomic_DNA"/>
</dbReference>
<protein>
    <submittedName>
        <fullName evidence="1">Uncharacterized protein</fullName>
    </submittedName>
</protein>
<dbReference type="AlphaFoldDB" id="A0A165E7S3"/>
<dbReference type="RefSeq" id="XP_040764145.1">
    <property type="nucleotide sequence ID" value="XM_040907052.1"/>
</dbReference>